<gene>
    <name evidence="1" type="ORF">D5086_033551</name>
</gene>
<evidence type="ECO:0000313" key="2">
    <source>
        <dbReference type="Proteomes" id="UP000309997"/>
    </source>
</evidence>
<proteinExistence type="predicted"/>
<accession>A0ACC4AH76</accession>
<dbReference type="Proteomes" id="UP000309997">
    <property type="component" value="Unassembled WGS sequence"/>
</dbReference>
<protein>
    <submittedName>
        <fullName evidence="1">Uncharacterized protein</fullName>
    </submittedName>
</protein>
<sequence length="120" mass="13176">MAKAEDQEVARALAKEGGSLVHVGVNGREGQAAADGFGSSSSVDRFDESDRPSFSAMGDEFGLGDEKLDQAITKRKRRKNKPRMMILMLMGDWFLDLMVLEAFGFSSEGERERVGVMNRG</sequence>
<reference evidence="1 2" key="1">
    <citation type="journal article" date="2024" name="Plant Biotechnol. J.">
        <title>Genome and CRISPR/Cas9 system of a widespread forest tree (Populus alba) in the world.</title>
        <authorList>
            <person name="Liu Y.J."/>
            <person name="Jiang P.F."/>
            <person name="Han X.M."/>
            <person name="Li X.Y."/>
            <person name="Wang H.M."/>
            <person name="Wang Y.J."/>
            <person name="Wang X.X."/>
            <person name="Zeng Q.Y."/>
        </authorList>
    </citation>
    <scope>NUCLEOTIDE SEQUENCE [LARGE SCALE GENOMIC DNA]</scope>
    <source>
        <strain evidence="2">cv. PAL-ZL1</strain>
    </source>
</reference>
<name>A0ACC4AH76_POPAL</name>
<keyword evidence="2" id="KW-1185">Reference proteome</keyword>
<dbReference type="EMBL" id="RCHU02000019">
    <property type="protein sequence ID" value="KAL3565505.1"/>
    <property type="molecule type" value="Genomic_DNA"/>
</dbReference>
<organism evidence="1 2">
    <name type="scientific">Populus alba</name>
    <name type="common">White poplar</name>
    <dbReference type="NCBI Taxonomy" id="43335"/>
    <lineage>
        <taxon>Eukaryota</taxon>
        <taxon>Viridiplantae</taxon>
        <taxon>Streptophyta</taxon>
        <taxon>Embryophyta</taxon>
        <taxon>Tracheophyta</taxon>
        <taxon>Spermatophyta</taxon>
        <taxon>Magnoliopsida</taxon>
        <taxon>eudicotyledons</taxon>
        <taxon>Gunneridae</taxon>
        <taxon>Pentapetalae</taxon>
        <taxon>rosids</taxon>
        <taxon>fabids</taxon>
        <taxon>Malpighiales</taxon>
        <taxon>Salicaceae</taxon>
        <taxon>Saliceae</taxon>
        <taxon>Populus</taxon>
    </lineage>
</organism>
<comment type="caution">
    <text evidence="1">The sequence shown here is derived from an EMBL/GenBank/DDBJ whole genome shotgun (WGS) entry which is preliminary data.</text>
</comment>
<evidence type="ECO:0000313" key="1">
    <source>
        <dbReference type="EMBL" id="KAL3565505.1"/>
    </source>
</evidence>